<dbReference type="PANTHER" id="PTHR12110:SF52">
    <property type="entry name" value="XYLOSE ISOMERASE"/>
    <property type="match status" value="1"/>
</dbReference>
<gene>
    <name evidence="2" type="ORF">METZ01_LOCUS30672</name>
</gene>
<name>A0A381QFP8_9ZZZZ</name>
<dbReference type="Pfam" id="PF01261">
    <property type="entry name" value="AP_endonuc_2"/>
    <property type="match status" value="1"/>
</dbReference>
<evidence type="ECO:0000313" key="2">
    <source>
        <dbReference type="EMBL" id="SUZ77818.1"/>
    </source>
</evidence>
<sequence length="263" mass="28894">MNTATVQKQWDLGEAISGCARHGIGAIAPWRDQLQALGVAEAVRMITDHGLRVSSLCRGGFFTADNQLNVDDNRRAVDEATALGAECLVLVVGGLLAGSRNLPEARRIVGDGIAKLLEHARVQGMRLAIEPLHPMYAADRGCINTLRDALDVCDALGEGIGVAIDTYHVWWDADLEGQIKRAGQSNRILACHVCDWLVPTQDLLTDRGMPGDGIIDLRRIRSMVEAAGYDGCYEIEIFSSKNWWQRNPDEVLQTCIERYQTVV</sequence>
<dbReference type="SUPFAM" id="SSF51658">
    <property type="entry name" value="Xylose isomerase-like"/>
    <property type="match status" value="1"/>
</dbReference>
<dbReference type="Gene3D" id="3.20.20.150">
    <property type="entry name" value="Divalent-metal-dependent TIM barrel enzymes"/>
    <property type="match status" value="1"/>
</dbReference>
<organism evidence="2">
    <name type="scientific">marine metagenome</name>
    <dbReference type="NCBI Taxonomy" id="408172"/>
    <lineage>
        <taxon>unclassified sequences</taxon>
        <taxon>metagenomes</taxon>
        <taxon>ecological metagenomes</taxon>
    </lineage>
</organism>
<dbReference type="InterPro" id="IPR050312">
    <property type="entry name" value="IolE/XylAMocC-like"/>
</dbReference>
<protein>
    <recommendedName>
        <fullName evidence="1">Xylose isomerase-like TIM barrel domain-containing protein</fullName>
    </recommendedName>
</protein>
<evidence type="ECO:0000259" key="1">
    <source>
        <dbReference type="Pfam" id="PF01261"/>
    </source>
</evidence>
<accession>A0A381QFP8</accession>
<dbReference type="EMBL" id="UINC01001330">
    <property type="protein sequence ID" value="SUZ77818.1"/>
    <property type="molecule type" value="Genomic_DNA"/>
</dbReference>
<proteinExistence type="predicted"/>
<dbReference type="InterPro" id="IPR036237">
    <property type="entry name" value="Xyl_isomerase-like_sf"/>
</dbReference>
<dbReference type="PANTHER" id="PTHR12110">
    <property type="entry name" value="HYDROXYPYRUVATE ISOMERASE"/>
    <property type="match status" value="1"/>
</dbReference>
<feature type="domain" description="Xylose isomerase-like TIM barrel" evidence="1">
    <location>
        <begin position="19"/>
        <end position="247"/>
    </location>
</feature>
<reference evidence="2" key="1">
    <citation type="submission" date="2018-05" db="EMBL/GenBank/DDBJ databases">
        <authorList>
            <person name="Lanie J.A."/>
            <person name="Ng W.-L."/>
            <person name="Kazmierczak K.M."/>
            <person name="Andrzejewski T.M."/>
            <person name="Davidsen T.M."/>
            <person name="Wayne K.J."/>
            <person name="Tettelin H."/>
            <person name="Glass J.I."/>
            <person name="Rusch D."/>
            <person name="Podicherti R."/>
            <person name="Tsui H.-C.T."/>
            <person name="Winkler M.E."/>
        </authorList>
    </citation>
    <scope>NUCLEOTIDE SEQUENCE</scope>
</reference>
<dbReference type="InterPro" id="IPR013022">
    <property type="entry name" value="Xyl_isomerase-like_TIM-brl"/>
</dbReference>
<dbReference type="AlphaFoldDB" id="A0A381QFP8"/>